<evidence type="ECO:0000313" key="3">
    <source>
        <dbReference type="EMBL" id="HGV55628.1"/>
    </source>
</evidence>
<comment type="caution">
    <text evidence="3">The sequence shown here is derived from an EMBL/GenBank/DDBJ whole genome shotgun (WGS) entry which is preliminary data.</text>
</comment>
<dbReference type="InterPro" id="IPR036680">
    <property type="entry name" value="SPOR-like_sf"/>
</dbReference>
<keyword evidence="1" id="KW-0812">Transmembrane</keyword>
<protein>
    <submittedName>
        <fullName evidence="3">SPOR domain-containing protein</fullName>
    </submittedName>
</protein>
<reference evidence="3" key="1">
    <citation type="journal article" date="2020" name="mSystems">
        <title>Genome- and Community-Level Interaction Insights into Carbon Utilization and Element Cycling Functions of Hydrothermarchaeota in Hydrothermal Sediment.</title>
        <authorList>
            <person name="Zhou Z."/>
            <person name="Liu Y."/>
            <person name="Xu W."/>
            <person name="Pan J."/>
            <person name="Luo Z.H."/>
            <person name="Li M."/>
        </authorList>
    </citation>
    <scope>NUCLEOTIDE SEQUENCE [LARGE SCALE GENOMIC DNA]</scope>
    <source>
        <strain evidence="3">SpSt-605</strain>
    </source>
</reference>
<dbReference type="SUPFAM" id="SSF110997">
    <property type="entry name" value="Sporulation related repeat"/>
    <property type="match status" value="1"/>
</dbReference>
<dbReference type="InterPro" id="IPR007730">
    <property type="entry name" value="SPOR-like_dom"/>
</dbReference>
<dbReference type="PANTHER" id="PTHR38687">
    <property type="entry name" value="CELL DIVISION PROTEIN DEDD-RELATED"/>
    <property type="match status" value="1"/>
</dbReference>
<feature type="transmembrane region" description="Helical" evidence="1">
    <location>
        <begin position="12"/>
        <end position="36"/>
    </location>
</feature>
<dbReference type="Pfam" id="PF05036">
    <property type="entry name" value="SPOR"/>
    <property type="match status" value="1"/>
</dbReference>
<proteinExistence type="predicted"/>
<gene>
    <name evidence="3" type="ORF">ENT73_06070</name>
</gene>
<organism evidence="3">
    <name type="scientific">Caldimicrobium thiodismutans</name>
    <dbReference type="NCBI Taxonomy" id="1653476"/>
    <lineage>
        <taxon>Bacteria</taxon>
        <taxon>Pseudomonadati</taxon>
        <taxon>Thermodesulfobacteriota</taxon>
        <taxon>Thermodesulfobacteria</taxon>
        <taxon>Thermodesulfobacteriales</taxon>
        <taxon>Thermodesulfobacteriaceae</taxon>
        <taxon>Caldimicrobium</taxon>
    </lineage>
</organism>
<sequence>MEDKKIKFELSRVALIFVILFGLCVLIWTFILGVWIGTKIGGKAGTEEVAMEKRPEIPTLTPQVTPNATNETRQAGDETIQNQTALSHEAVNQTEAKVAQEVKAENVTKEPVKEAKKEVKKDTVVPTKMKRESTLTEIKEEPQYKKKEVAHLATKIKEEPLGKVTIQVGAFSTREKAEQLTAKIKELGYTAEIREVSQEGKTLYKVYLGRFGSREEATRLFPVIKNKLAVDRPFIVELP</sequence>
<feature type="domain" description="SPOR" evidence="2">
    <location>
        <begin position="158"/>
        <end position="237"/>
    </location>
</feature>
<dbReference type="AlphaFoldDB" id="A0A832LW30"/>
<dbReference type="InterPro" id="IPR052521">
    <property type="entry name" value="Cell_div_SPOR-domain"/>
</dbReference>
<keyword evidence="1" id="KW-0472">Membrane</keyword>
<name>A0A832LW30_9BACT</name>
<dbReference type="EMBL" id="DSZU01000108">
    <property type="protein sequence ID" value="HGV55628.1"/>
    <property type="molecule type" value="Genomic_DNA"/>
</dbReference>
<evidence type="ECO:0000256" key="1">
    <source>
        <dbReference type="SAM" id="Phobius"/>
    </source>
</evidence>
<evidence type="ECO:0000259" key="2">
    <source>
        <dbReference type="PROSITE" id="PS51724"/>
    </source>
</evidence>
<dbReference type="PROSITE" id="PS51724">
    <property type="entry name" value="SPOR"/>
    <property type="match status" value="1"/>
</dbReference>
<dbReference type="GO" id="GO:0042834">
    <property type="term" value="F:peptidoglycan binding"/>
    <property type="evidence" value="ECO:0007669"/>
    <property type="project" value="InterPro"/>
</dbReference>
<accession>A0A832LW30</accession>
<keyword evidence="1" id="KW-1133">Transmembrane helix</keyword>
<dbReference type="Gene3D" id="3.30.70.1070">
    <property type="entry name" value="Sporulation related repeat"/>
    <property type="match status" value="1"/>
</dbReference>